<evidence type="ECO:0000256" key="1">
    <source>
        <dbReference type="ARBA" id="ARBA00009235"/>
    </source>
</evidence>
<reference evidence="3" key="2">
    <citation type="submission" date="2016-01" db="EMBL/GenBank/DDBJ databases">
        <title>Six Aerococcus type strain genome sequencing and assembly using PacBio and Illumina Hiseq.</title>
        <authorList>
            <person name="Carkaci D."/>
            <person name="Dargis R."/>
            <person name="Nielsen X.C."/>
            <person name="Skovgaard O."/>
            <person name="Fuursted K."/>
            <person name="Christensen J.J."/>
        </authorList>
    </citation>
    <scope>NUCLEOTIDE SEQUENCE [LARGE SCALE GENOMIC DNA]</scope>
    <source>
        <strain evidence="3">CCUG42038B</strain>
    </source>
</reference>
<gene>
    <name evidence="2" type="ORF">AWM75_07920</name>
</gene>
<dbReference type="EMBL" id="CP014163">
    <property type="protein sequence ID" value="AMB99899.1"/>
    <property type="molecule type" value="Genomic_DNA"/>
</dbReference>
<sequence length="186" mass="20345">MENKAYLNYDMIIKELNHHKDTISFHSLDNVIALILKANQIFLLGAGRSGCVMKMFANRLIHLGLKANIIGNVTTPPAEEGDLLILNSSSGSTKRLVGAAEHAKKIGVKILLFSSTVDSILYELADETVIIPGNSKLTTSTLLTDQPMGSLFEQSSLIMFDSIVLTLRDCLGETNQSMSQRHANLE</sequence>
<dbReference type="GO" id="GO:0097367">
    <property type="term" value="F:carbohydrate derivative binding"/>
    <property type="evidence" value="ECO:0007669"/>
    <property type="project" value="InterPro"/>
</dbReference>
<dbReference type="CDD" id="cd05005">
    <property type="entry name" value="SIS_PHI"/>
    <property type="match status" value="1"/>
</dbReference>
<reference evidence="2 3" key="1">
    <citation type="journal article" date="2016" name="Genome Announc.">
        <title>Complete Genome Sequences of Aerococcus christensenii CCUG 28831T, Aerococcus sanguinicola CCUG 43001T, Aerococcus urinae CCUG 36881T, Aerococcus urinaeequi CCUG 28094T, Aerococcus urinaehominis CCUG 42038 BT, and Aerococcus viridans CCUG 4311T.</title>
        <authorList>
            <person name="Carkaci D."/>
            <person name="Dargis R."/>
            <person name="Nielsen X.C."/>
            <person name="Skovgaard O."/>
            <person name="Fuursted K."/>
            <person name="Christensen J.J."/>
        </authorList>
    </citation>
    <scope>NUCLEOTIDE SEQUENCE [LARGE SCALE GENOMIC DNA]</scope>
    <source>
        <strain evidence="2 3">CCUG42038B</strain>
    </source>
</reference>
<dbReference type="PROSITE" id="PS51464">
    <property type="entry name" value="SIS"/>
    <property type="match status" value="1"/>
</dbReference>
<name>A0A0X8FM96_9LACT</name>
<proteinExistence type="inferred from homology"/>
<dbReference type="InterPro" id="IPR046348">
    <property type="entry name" value="SIS_dom_sf"/>
</dbReference>
<accession>A0A0X8FM96</accession>
<dbReference type="RefSeq" id="WP_067980568.1">
    <property type="nucleotide sequence ID" value="NZ_CP014163.1"/>
</dbReference>
<evidence type="ECO:0000313" key="3">
    <source>
        <dbReference type="Proteomes" id="UP000062260"/>
    </source>
</evidence>
<dbReference type="AlphaFoldDB" id="A0A0X8FM96"/>
<dbReference type="InterPro" id="IPR017552">
    <property type="entry name" value="PHI/rmpB"/>
</dbReference>
<dbReference type="GO" id="GO:1901135">
    <property type="term" value="P:carbohydrate derivative metabolic process"/>
    <property type="evidence" value="ECO:0007669"/>
    <property type="project" value="InterPro"/>
</dbReference>
<dbReference type="KEGG" id="auh:AWM75_07920"/>
<dbReference type="InterPro" id="IPR001347">
    <property type="entry name" value="SIS_dom"/>
</dbReference>
<dbReference type="GO" id="GO:0016853">
    <property type="term" value="F:isomerase activity"/>
    <property type="evidence" value="ECO:0007669"/>
    <property type="project" value="InterPro"/>
</dbReference>
<comment type="similarity">
    <text evidence="1">Belongs to the SIS family. PHI subfamily.</text>
</comment>
<evidence type="ECO:0000313" key="2">
    <source>
        <dbReference type="EMBL" id="AMB99899.1"/>
    </source>
</evidence>
<protein>
    <submittedName>
        <fullName evidence="2">Uncharacterized protein</fullName>
    </submittedName>
</protein>
<dbReference type="PANTHER" id="PTHR43443:SF1">
    <property type="entry name" value="3-HEXULOSE-6-PHOSPHATE ISOMERASE"/>
    <property type="match status" value="1"/>
</dbReference>
<keyword evidence="3" id="KW-1185">Reference proteome</keyword>
<dbReference type="SUPFAM" id="SSF53697">
    <property type="entry name" value="SIS domain"/>
    <property type="match status" value="1"/>
</dbReference>
<dbReference type="PANTHER" id="PTHR43443">
    <property type="entry name" value="3-HEXULOSE-6-PHOSPHATE ISOMERASE"/>
    <property type="match status" value="1"/>
</dbReference>
<dbReference type="NCBIfam" id="TIGR03127">
    <property type="entry name" value="RuMP_HxlB"/>
    <property type="match status" value="1"/>
</dbReference>
<dbReference type="Gene3D" id="3.40.50.10490">
    <property type="entry name" value="Glucose-6-phosphate isomerase like protein, domain 1"/>
    <property type="match status" value="1"/>
</dbReference>
<organism evidence="2 3">
    <name type="scientific">Aerococcus urinaehominis</name>
    <dbReference type="NCBI Taxonomy" id="128944"/>
    <lineage>
        <taxon>Bacteria</taxon>
        <taxon>Bacillati</taxon>
        <taxon>Bacillota</taxon>
        <taxon>Bacilli</taxon>
        <taxon>Lactobacillales</taxon>
        <taxon>Aerococcaceae</taxon>
        <taxon>Aerococcus</taxon>
    </lineage>
</organism>
<dbReference type="Pfam" id="PF01380">
    <property type="entry name" value="SIS"/>
    <property type="match status" value="1"/>
</dbReference>
<dbReference type="STRING" id="128944.AWM75_07920"/>
<dbReference type="Proteomes" id="UP000062260">
    <property type="component" value="Chromosome"/>
</dbReference>
<dbReference type="OrthoDB" id="9797832at2"/>